<dbReference type="Proteomes" id="UP000018692">
    <property type="component" value="Unassembled WGS sequence"/>
</dbReference>
<organism evidence="2 3">
    <name type="scientific">Lactococcus garvieae TRF1</name>
    <dbReference type="NCBI Taxonomy" id="1380772"/>
    <lineage>
        <taxon>Bacteria</taxon>
        <taxon>Bacillati</taxon>
        <taxon>Bacillota</taxon>
        <taxon>Bacilli</taxon>
        <taxon>Lactobacillales</taxon>
        <taxon>Streptococcaceae</taxon>
        <taxon>Lactococcus</taxon>
    </lineage>
</organism>
<feature type="transmembrane region" description="Helical" evidence="1">
    <location>
        <begin position="200"/>
        <end position="226"/>
    </location>
</feature>
<reference evidence="2 3" key="1">
    <citation type="submission" date="2013-07" db="EMBL/GenBank/DDBJ databases">
        <title>Isolation of Lactococcus garvieae strain TRF1 from the fecal material of a timber rattlesnake.</title>
        <authorList>
            <person name="McLaughlin R.W."/>
            <person name="Cochran P.A."/>
            <person name="Dowd S.E."/>
        </authorList>
    </citation>
    <scope>NUCLEOTIDE SEQUENCE [LARGE SCALE GENOMIC DNA]</scope>
    <source>
        <strain evidence="2 3">TRF1</strain>
    </source>
</reference>
<evidence type="ECO:0000313" key="3">
    <source>
        <dbReference type="Proteomes" id="UP000018692"/>
    </source>
</evidence>
<accession>V8AMS7</accession>
<dbReference type="EMBL" id="AVFE01000033">
    <property type="protein sequence ID" value="ETD04264.1"/>
    <property type="molecule type" value="Genomic_DNA"/>
</dbReference>
<evidence type="ECO:0008006" key="4">
    <source>
        <dbReference type="Google" id="ProtNLM"/>
    </source>
</evidence>
<evidence type="ECO:0000256" key="1">
    <source>
        <dbReference type="SAM" id="Phobius"/>
    </source>
</evidence>
<proteinExistence type="predicted"/>
<gene>
    <name evidence="2" type="ORF">N568_0108750</name>
</gene>
<feature type="transmembrane region" description="Helical" evidence="1">
    <location>
        <begin position="63"/>
        <end position="84"/>
    </location>
</feature>
<comment type="caution">
    <text evidence="2">The sequence shown here is derived from an EMBL/GenBank/DDBJ whole genome shotgun (WGS) entry which is preliminary data.</text>
</comment>
<keyword evidence="1" id="KW-0472">Membrane</keyword>
<keyword evidence="1" id="KW-0812">Transmembrane</keyword>
<protein>
    <recommendedName>
        <fullName evidence="4">Zinc-ribbon domain-containing protein</fullName>
    </recommendedName>
</protein>
<feature type="transmembrane region" description="Helical" evidence="1">
    <location>
        <begin position="162"/>
        <end position="180"/>
    </location>
</feature>
<feature type="transmembrane region" description="Helical" evidence="1">
    <location>
        <begin position="247"/>
        <end position="265"/>
    </location>
</feature>
<name>V8AMS7_9LACT</name>
<sequence>MKNQKHICRNCGIELNRSNEFCPHCGTKQTIVEENSTITSEPQNSSMSNFKDKIKNLMGRYHLIPSDIIAIVGAIITLLGVYVFKFFDITIPFLGHQSSTLAGSVKFIKQFLGLGESLGSGSSVSGEISSMIQQLQFFIVAMTILPLVVIVCTFINKKISKIISCVAALLVTILYFIFNAKVQSAIASNSSSKDLINSLLGPAGTIIILGVLVMLGGACYTLYLFFKKSDEKINIDLSKITKKQWMISGEIAALILAIFVGYTIVNNMQKSVIKDVKVEFSGYNHQGEARLAGNYDEKIADIMSKKTDMGSSDISVVLDKTSGLSNGDEVTVTISSELKKSPVKSETKTFTVSGLKKSTSYCCSFN</sequence>
<dbReference type="AlphaFoldDB" id="V8AMS7"/>
<keyword evidence="1" id="KW-1133">Transmembrane helix</keyword>
<evidence type="ECO:0000313" key="2">
    <source>
        <dbReference type="EMBL" id="ETD04264.1"/>
    </source>
</evidence>
<dbReference type="PATRIC" id="fig|1380772.3.peg.1687"/>
<feature type="transmembrane region" description="Helical" evidence="1">
    <location>
        <begin position="135"/>
        <end position="155"/>
    </location>
</feature>